<evidence type="ECO:0000313" key="3">
    <source>
        <dbReference type="EMBL" id="TDL25238.1"/>
    </source>
</evidence>
<organism evidence="3 4">
    <name type="scientific">Rickenella mellea</name>
    <dbReference type="NCBI Taxonomy" id="50990"/>
    <lineage>
        <taxon>Eukaryota</taxon>
        <taxon>Fungi</taxon>
        <taxon>Dikarya</taxon>
        <taxon>Basidiomycota</taxon>
        <taxon>Agaricomycotina</taxon>
        <taxon>Agaricomycetes</taxon>
        <taxon>Hymenochaetales</taxon>
        <taxon>Rickenellaceae</taxon>
        <taxon>Rickenella</taxon>
    </lineage>
</organism>
<feature type="transmembrane region" description="Helical" evidence="1">
    <location>
        <begin position="55"/>
        <end position="76"/>
    </location>
</feature>
<evidence type="ECO:0000256" key="1">
    <source>
        <dbReference type="SAM" id="Phobius"/>
    </source>
</evidence>
<protein>
    <recommendedName>
        <fullName evidence="2">DUF6533 domain-containing protein</fullName>
    </recommendedName>
</protein>
<gene>
    <name evidence="3" type="ORF">BD410DRAFT_632535</name>
</gene>
<dbReference type="Pfam" id="PF20151">
    <property type="entry name" value="DUF6533"/>
    <property type="match status" value="1"/>
</dbReference>
<feature type="transmembrane region" description="Helical" evidence="1">
    <location>
        <begin position="82"/>
        <end position="100"/>
    </location>
</feature>
<dbReference type="OrthoDB" id="3251775at2759"/>
<proteinExistence type="predicted"/>
<keyword evidence="1" id="KW-0472">Membrane</keyword>
<dbReference type="STRING" id="50990.A0A4Y7QDE4"/>
<keyword evidence="4" id="KW-1185">Reference proteome</keyword>
<sequence length="102" mass="11734">MSVLPPNVIESFVYIRVVNCTTIAAVTVLIWDYLITLPDEVALVWTSSWKISKTLFLLNRYLAFVDPFMLLHVLMFEDEAKVCIYYFRILGCLCIVLCAIHA</sequence>
<accession>A0A4Y7QDE4</accession>
<keyword evidence="1" id="KW-0812">Transmembrane</keyword>
<feature type="domain" description="DUF6533" evidence="2">
    <location>
        <begin position="20"/>
        <end position="65"/>
    </location>
</feature>
<evidence type="ECO:0000259" key="2">
    <source>
        <dbReference type="Pfam" id="PF20151"/>
    </source>
</evidence>
<feature type="transmembrane region" description="Helical" evidence="1">
    <location>
        <begin position="12"/>
        <end position="34"/>
    </location>
</feature>
<dbReference type="VEuPathDB" id="FungiDB:BD410DRAFT_632535"/>
<name>A0A4Y7QDE4_9AGAM</name>
<keyword evidence="1" id="KW-1133">Transmembrane helix</keyword>
<dbReference type="InterPro" id="IPR045340">
    <property type="entry name" value="DUF6533"/>
</dbReference>
<dbReference type="Proteomes" id="UP000294933">
    <property type="component" value="Unassembled WGS sequence"/>
</dbReference>
<dbReference type="AlphaFoldDB" id="A0A4Y7QDE4"/>
<dbReference type="EMBL" id="ML170164">
    <property type="protein sequence ID" value="TDL25238.1"/>
    <property type="molecule type" value="Genomic_DNA"/>
</dbReference>
<reference evidence="3 4" key="1">
    <citation type="submission" date="2018-06" db="EMBL/GenBank/DDBJ databases">
        <title>A transcriptomic atlas of mushroom development highlights an independent origin of complex multicellularity.</title>
        <authorList>
            <consortium name="DOE Joint Genome Institute"/>
            <person name="Krizsan K."/>
            <person name="Almasi E."/>
            <person name="Merenyi Z."/>
            <person name="Sahu N."/>
            <person name="Viragh M."/>
            <person name="Koszo T."/>
            <person name="Mondo S."/>
            <person name="Kiss B."/>
            <person name="Balint B."/>
            <person name="Kues U."/>
            <person name="Barry K."/>
            <person name="Hegedus J.C."/>
            <person name="Henrissat B."/>
            <person name="Johnson J."/>
            <person name="Lipzen A."/>
            <person name="Ohm R."/>
            <person name="Nagy I."/>
            <person name="Pangilinan J."/>
            <person name="Yan J."/>
            <person name="Xiong Y."/>
            <person name="Grigoriev I.V."/>
            <person name="Hibbett D.S."/>
            <person name="Nagy L.G."/>
        </authorList>
    </citation>
    <scope>NUCLEOTIDE SEQUENCE [LARGE SCALE GENOMIC DNA]</scope>
    <source>
        <strain evidence="3 4">SZMC22713</strain>
    </source>
</reference>
<evidence type="ECO:0000313" key="4">
    <source>
        <dbReference type="Proteomes" id="UP000294933"/>
    </source>
</evidence>